<dbReference type="GO" id="GO:0016020">
    <property type="term" value="C:membrane"/>
    <property type="evidence" value="ECO:0007669"/>
    <property type="project" value="UniProtKB-SubCell"/>
</dbReference>
<dbReference type="SMART" id="SM00304">
    <property type="entry name" value="HAMP"/>
    <property type="match status" value="1"/>
</dbReference>
<dbReference type="InterPro" id="IPR004090">
    <property type="entry name" value="Chemotax_Me-accpt_rcpt"/>
</dbReference>
<dbReference type="Proteomes" id="UP000001317">
    <property type="component" value="Chromosome"/>
</dbReference>
<dbReference type="KEGG" id="shl:Shal_3367"/>
<dbReference type="HOGENOM" id="CLU_000445_107_27_6"/>
<dbReference type="eggNOG" id="COG0840">
    <property type="taxonomic scope" value="Bacteria"/>
</dbReference>
<dbReference type="PROSITE" id="PS50885">
    <property type="entry name" value="HAMP"/>
    <property type="match status" value="1"/>
</dbReference>
<dbReference type="SMART" id="SM00283">
    <property type="entry name" value="MA"/>
    <property type="match status" value="1"/>
</dbReference>
<accession>B0TS01</accession>
<dbReference type="Gene3D" id="1.10.287.950">
    <property type="entry name" value="Methyl-accepting chemotaxis protein"/>
    <property type="match status" value="1"/>
</dbReference>
<dbReference type="EMBL" id="CP000931">
    <property type="protein sequence ID" value="ABZ77913.1"/>
    <property type="molecule type" value="Genomic_DNA"/>
</dbReference>
<dbReference type="PANTHER" id="PTHR32089">
    <property type="entry name" value="METHYL-ACCEPTING CHEMOTAXIS PROTEIN MCPB"/>
    <property type="match status" value="1"/>
</dbReference>
<dbReference type="PROSITE" id="PS50111">
    <property type="entry name" value="CHEMOTAXIS_TRANSDUC_2"/>
    <property type="match status" value="1"/>
</dbReference>
<evidence type="ECO:0000256" key="3">
    <source>
        <dbReference type="ARBA" id="ARBA00029447"/>
    </source>
</evidence>
<dbReference type="CDD" id="cd11386">
    <property type="entry name" value="MCP_signal"/>
    <property type="match status" value="1"/>
</dbReference>
<dbReference type="InterPro" id="IPR003660">
    <property type="entry name" value="HAMP_dom"/>
</dbReference>
<evidence type="ECO:0000256" key="2">
    <source>
        <dbReference type="ARBA" id="ARBA00023224"/>
    </source>
</evidence>
<comment type="subcellular location">
    <subcellularLocation>
        <location evidence="1">Membrane</location>
    </subcellularLocation>
</comment>
<dbReference type="Pfam" id="PF00672">
    <property type="entry name" value="HAMP"/>
    <property type="match status" value="1"/>
</dbReference>
<feature type="domain" description="HAMP" evidence="7">
    <location>
        <begin position="162"/>
        <end position="208"/>
    </location>
</feature>
<dbReference type="PANTHER" id="PTHR32089:SF65">
    <property type="entry name" value="CHEMOTAXIS SIGNAL TRANSDUCTION SYSTEM METHYL ACCEPTING SENSORY TRANSDUCER"/>
    <property type="match status" value="1"/>
</dbReference>
<dbReference type="SUPFAM" id="SSF58104">
    <property type="entry name" value="Methyl-accepting chemotaxis protein (MCP) signaling domain"/>
    <property type="match status" value="1"/>
</dbReference>
<dbReference type="FunFam" id="1.10.287.950:FF:000001">
    <property type="entry name" value="Methyl-accepting chemotaxis sensory transducer"/>
    <property type="match status" value="1"/>
</dbReference>
<feature type="transmembrane region" description="Helical" evidence="5">
    <location>
        <begin position="23"/>
        <end position="42"/>
    </location>
</feature>
<organism evidence="8 9">
    <name type="scientific">Shewanella halifaxensis (strain HAW-EB4)</name>
    <dbReference type="NCBI Taxonomy" id="458817"/>
    <lineage>
        <taxon>Bacteria</taxon>
        <taxon>Pseudomonadati</taxon>
        <taxon>Pseudomonadota</taxon>
        <taxon>Gammaproteobacteria</taxon>
        <taxon>Alteromonadales</taxon>
        <taxon>Shewanellaceae</taxon>
        <taxon>Shewanella</taxon>
    </lineage>
</organism>
<dbReference type="InterPro" id="IPR004089">
    <property type="entry name" value="MCPsignal_dom"/>
</dbReference>
<dbReference type="GO" id="GO:0007165">
    <property type="term" value="P:signal transduction"/>
    <property type="evidence" value="ECO:0007669"/>
    <property type="project" value="UniProtKB-KW"/>
</dbReference>
<gene>
    <name evidence="8" type="ordered locus">Shal_3367</name>
</gene>
<dbReference type="GO" id="GO:0006935">
    <property type="term" value="P:chemotaxis"/>
    <property type="evidence" value="ECO:0007669"/>
    <property type="project" value="InterPro"/>
</dbReference>
<name>B0TS01_SHEHH</name>
<keyword evidence="2 4" id="KW-0807">Transducer</keyword>
<comment type="similarity">
    <text evidence="3">Belongs to the methyl-accepting chemotaxis (MCP) protein family.</text>
</comment>
<protein>
    <submittedName>
        <fullName evidence="8">Methyl-accepting chemotaxis sensory transducer</fullName>
    </submittedName>
</protein>
<evidence type="ECO:0000256" key="4">
    <source>
        <dbReference type="PROSITE-ProRule" id="PRU00284"/>
    </source>
</evidence>
<reference evidence="8" key="1">
    <citation type="submission" date="2008-01" db="EMBL/GenBank/DDBJ databases">
        <title>Complete sequence of Shewanella halifaxensis HAW-EB4.</title>
        <authorList>
            <consortium name="US DOE Joint Genome Institute"/>
            <person name="Copeland A."/>
            <person name="Lucas S."/>
            <person name="Lapidus A."/>
            <person name="Glavina del Rio T."/>
            <person name="Dalin E."/>
            <person name="Tice H."/>
            <person name="Bruce D."/>
            <person name="Goodwin L."/>
            <person name="Pitluck S."/>
            <person name="Sims D."/>
            <person name="Brettin T."/>
            <person name="Detter J.C."/>
            <person name="Han C."/>
            <person name="Kuske C.R."/>
            <person name="Schmutz J."/>
            <person name="Larimer F."/>
            <person name="Land M."/>
            <person name="Hauser L."/>
            <person name="Kyrpides N."/>
            <person name="Kim E."/>
            <person name="Zhao J.-S."/>
            <person name="Richardson P."/>
        </authorList>
    </citation>
    <scope>NUCLEOTIDE SEQUENCE [LARGE SCALE GENOMIC DNA]</scope>
    <source>
        <strain evidence="8">HAW-EB4</strain>
    </source>
</reference>
<evidence type="ECO:0000259" key="7">
    <source>
        <dbReference type="PROSITE" id="PS50885"/>
    </source>
</evidence>
<dbReference type="RefSeq" id="WP_012278433.1">
    <property type="nucleotide sequence ID" value="NC_010334.1"/>
</dbReference>
<evidence type="ECO:0000313" key="9">
    <source>
        <dbReference type="Proteomes" id="UP000001317"/>
    </source>
</evidence>
<evidence type="ECO:0000256" key="5">
    <source>
        <dbReference type="SAM" id="Phobius"/>
    </source>
</evidence>
<feature type="transmembrane region" description="Helical" evidence="5">
    <location>
        <begin position="136"/>
        <end position="159"/>
    </location>
</feature>
<keyword evidence="5" id="KW-0812">Transmembrane</keyword>
<dbReference type="STRING" id="458817.Shal_3367"/>
<proteinExistence type="inferred from homology"/>
<keyword evidence="5" id="KW-1133">Transmembrane helix</keyword>
<evidence type="ECO:0000256" key="1">
    <source>
        <dbReference type="ARBA" id="ARBA00004370"/>
    </source>
</evidence>
<sequence>MDDEVKIGLRDRILMNVPLKQKMLLPFYGALIALSTLLYSVWSTGQQHQQLSLETNLTQAVQLLQVLDSKTDLELVDLQGVLDSQSSDVSHYQVNQGQSSTNDTSVSQYIPALDITVIARPTESGSLIFRSLLKNLAIISLISTIIIFFLASSVSANLLPLIDYIIDVMKVIASGRLNRKVGFSGEDEFGQLGGAIDDTIGNIHNLIEVISKSVVALNQSTQSIEEQSETALSSVEEQHKQIDTVAAAIEQLTSTIQELVHNSSNADELTSESQVHAEQAKIKIDRTINSIHALSESVHSASGAVKNLATNSEKIGSVVSVIQGISEQTNLLALNAAIEAARAGEQGRGFAVVADEVRQLAQRTQDATVEIQGMIEELQSGSGKLSKYMDTSVEYAEEGVQQVNGFASSIEEIAGNATELTQQIQLISNALKEQSEATSAINDSVCSIRDISTDSIKMIQVTLTGNEQLATTATQLTSALERYN</sequence>
<evidence type="ECO:0000313" key="8">
    <source>
        <dbReference type="EMBL" id="ABZ77913.1"/>
    </source>
</evidence>
<evidence type="ECO:0000259" key="6">
    <source>
        <dbReference type="PROSITE" id="PS50111"/>
    </source>
</evidence>
<dbReference type="AlphaFoldDB" id="B0TS01"/>
<keyword evidence="9" id="KW-1185">Reference proteome</keyword>
<dbReference type="OrthoDB" id="5731264at2"/>
<feature type="domain" description="Methyl-accepting transducer" evidence="6">
    <location>
        <begin position="213"/>
        <end position="449"/>
    </location>
</feature>
<dbReference type="PRINTS" id="PR00260">
    <property type="entry name" value="CHEMTRNSDUCR"/>
</dbReference>
<dbReference type="GO" id="GO:0004888">
    <property type="term" value="F:transmembrane signaling receptor activity"/>
    <property type="evidence" value="ECO:0007669"/>
    <property type="project" value="InterPro"/>
</dbReference>
<dbReference type="CDD" id="cd06225">
    <property type="entry name" value="HAMP"/>
    <property type="match status" value="1"/>
</dbReference>
<dbReference type="Pfam" id="PF00015">
    <property type="entry name" value="MCPsignal"/>
    <property type="match status" value="1"/>
</dbReference>
<keyword evidence="5" id="KW-0472">Membrane</keyword>